<name>A0ABR8BF23_9NOSO</name>
<keyword evidence="2" id="KW-1185">Reference proteome</keyword>
<comment type="caution">
    <text evidence="1">The sequence shown here is derived from an EMBL/GenBank/DDBJ whole genome shotgun (WGS) entry which is preliminary data.</text>
</comment>
<gene>
    <name evidence="1" type="ORF">H6G14_09125</name>
</gene>
<dbReference type="EMBL" id="JACJQL010000010">
    <property type="protein sequence ID" value="MBD2251470.1"/>
    <property type="molecule type" value="Genomic_DNA"/>
</dbReference>
<dbReference type="RefSeq" id="WP_190567035.1">
    <property type="nucleotide sequence ID" value="NZ_JACJQL010000010.1"/>
</dbReference>
<organism evidence="1 2">
    <name type="scientific">Nostoc parmelioides FACHB-3921</name>
    <dbReference type="NCBI Taxonomy" id="2692909"/>
    <lineage>
        <taxon>Bacteria</taxon>
        <taxon>Bacillati</taxon>
        <taxon>Cyanobacteriota</taxon>
        <taxon>Cyanophyceae</taxon>
        <taxon>Nostocales</taxon>
        <taxon>Nostocaceae</taxon>
        <taxon>Nostoc</taxon>
    </lineage>
</organism>
<dbReference type="Pfam" id="PF11536">
    <property type="entry name" value="DUF3226"/>
    <property type="match status" value="1"/>
</dbReference>
<protein>
    <recommendedName>
        <fullName evidence="3">DUF4276 family protein</fullName>
    </recommendedName>
</protein>
<accession>A0ABR8BF23</accession>
<evidence type="ECO:0000313" key="2">
    <source>
        <dbReference type="Proteomes" id="UP000621307"/>
    </source>
</evidence>
<reference evidence="1 2" key="1">
    <citation type="journal article" date="2020" name="ISME J.">
        <title>Comparative genomics reveals insights into cyanobacterial evolution and habitat adaptation.</title>
        <authorList>
            <person name="Chen M.Y."/>
            <person name="Teng W.K."/>
            <person name="Zhao L."/>
            <person name="Hu C.X."/>
            <person name="Zhou Y.K."/>
            <person name="Han B.P."/>
            <person name="Song L.R."/>
            <person name="Shu W.S."/>
        </authorList>
    </citation>
    <scope>NUCLEOTIDE SEQUENCE [LARGE SCALE GENOMIC DNA]</scope>
    <source>
        <strain evidence="1 2">FACHB-3921</strain>
    </source>
</reference>
<sequence>MVKYSYIVAEGPQDIEFLICLLKLSGLRRITKLSALDSFWEPLVPKTFPIDDDLMKRVPVPNFLKNDQLSIALHSATGITRLANTVEESLALIPSSEIFGIGFVLDADNSETPLERFTELINKIRPLRLPLPSKLGEVANSSPRLGIFIMPNNCIPGTLEDILIECANLNYPDLLQLASNYVSSINTDQLTEKDLHELNKLAGKNKAVISSITSILKPGRTLQVSLQDNRWLNEKTLNLESINLMKKFLEQITGIT</sequence>
<dbReference type="InterPro" id="IPR024508">
    <property type="entry name" value="DUF3226"/>
</dbReference>
<proteinExistence type="predicted"/>
<evidence type="ECO:0000313" key="1">
    <source>
        <dbReference type="EMBL" id="MBD2251470.1"/>
    </source>
</evidence>
<dbReference type="Proteomes" id="UP000621307">
    <property type="component" value="Unassembled WGS sequence"/>
</dbReference>
<evidence type="ECO:0008006" key="3">
    <source>
        <dbReference type="Google" id="ProtNLM"/>
    </source>
</evidence>